<sequence length="361" mass="40658">MISDRFPAPLGAWSTERLQQAHLEAVLTGPSKFNPHEIRLSEAGQCPRRQTLRALGYVPTPPTRRDLAIFETGHLAEDRIAALWEAQFPGQVQREVEVSTDFGVGHIDLWIAPLAHLVECKTTTEKRLHDLPLASHVAQVTLYLHFFGNAHGATAEISYLLKETGEIHSFPVVYDRDLARQLVIGLMEVQQAITLFREPLPIPDAYQATQFPCAWHSPQGLRRCGFWDFCWGQQIGTATEKTDTIVVAPPLQPDVEEYAALRTQQQALEGHLDIVKERRRMLEATFRDFLTAQGATALRAGEITVKRAVIPGRTTIDWKAVLADGLVTESVLQPYQHTGAAYDRWTLRTRPSHNPSRRRSR</sequence>
<evidence type="ECO:0000313" key="3">
    <source>
        <dbReference type="Proteomes" id="UP000242705"/>
    </source>
</evidence>
<protein>
    <recommendedName>
        <fullName evidence="4">PD-(D/E)XK nuclease superfamily protein</fullName>
    </recommendedName>
</protein>
<dbReference type="AlphaFoldDB" id="A0A2T2WR66"/>
<dbReference type="EMBL" id="PXYX01000044">
    <property type="protein sequence ID" value="PSR24734.1"/>
    <property type="molecule type" value="Genomic_DNA"/>
</dbReference>
<comment type="caution">
    <text evidence="2">The sequence shown here is derived from an EMBL/GenBank/DDBJ whole genome shotgun (WGS) entry which is preliminary data.</text>
</comment>
<dbReference type="Proteomes" id="UP000242705">
    <property type="component" value="Unassembled WGS sequence"/>
</dbReference>
<dbReference type="InterPro" id="IPR011604">
    <property type="entry name" value="PDDEXK-like_dom_sf"/>
</dbReference>
<evidence type="ECO:0008006" key="4">
    <source>
        <dbReference type="Google" id="ProtNLM"/>
    </source>
</evidence>
<accession>A0A2T2WR66</accession>
<keyword evidence="1" id="KW-0378">Hydrolase</keyword>
<reference evidence="2 3" key="1">
    <citation type="journal article" date="2014" name="BMC Genomics">
        <title>Comparison of environmental and isolate Sulfobacillus genomes reveals diverse carbon, sulfur, nitrogen, and hydrogen metabolisms.</title>
        <authorList>
            <person name="Justice N.B."/>
            <person name="Norman A."/>
            <person name="Brown C.T."/>
            <person name="Singh A."/>
            <person name="Thomas B.C."/>
            <person name="Banfield J.F."/>
        </authorList>
    </citation>
    <scope>NUCLEOTIDE SEQUENCE [LARGE SCALE GENOMIC DNA]</scope>
    <source>
        <strain evidence="2">AMDSBA5</strain>
    </source>
</reference>
<dbReference type="Gene3D" id="3.90.320.10">
    <property type="match status" value="1"/>
</dbReference>
<organism evidence="2 3">
    <name type="scientific">Sulfobacillus thermosulfidooxidans</name>
    <dbReference type="NCBI Taxonomy" id="28034"/>
    <lineage>
        <taxon>Bacteria</taxon>
        <taxon>Bacillati</taxon>
        <taxon>Bacillota</taxon>
        <taxon>Clostridia</taxon>
        <taxon>Eubacteriales</taxon>
        <taxon>Clostridiales Family XVII. Incertae Sedis</taxon>
        <taxon>Sulfobacillus</taxon>
    </lineage>
</organism>
<name>A0A2T2WR66_SULTH</name>
<evidence type="ECO:0000313" key="2">
    <source>
        <dbReference type="EMBL" id="PSR24734.1"/>
    </source>
</evidence>
<proteinExistence type="predicted"/>
<gene>
    <name evidence="2" type="ORF">C7B47_14075</name>
</gene>
<dbReference type="GO" id="GO:0016787">
    <property type="term" value="F:hydrolase activity"/>
    <property type="evidence" value="ECO:0007669"/>
    <property type="project" value="UniProtKB-KW"/>
</dbReference>
<evidence type="ECO:0000256" key="1">
    <source>
        <dbReference type="ARBA" id="ARBA00022801"/>
    </source>
</evidence>